<evidence type="ECO:0000313" key="3">
    <source>
        <dbReference type="Proteomes" id="UP000766486"/>
    </source>
</evidence>
<feature type="compositionally biased region" description="Low complexity" evidence="1">
    <location>
        <begin position="442"/>
        <end position="451"/>
    </location>
</feature>
<dbReference type="EMBL" id="CABFNS010000801">
    <property type="protein sequence ID" value="VUC29569.1"/>
    <property type="molecule type" value="Genomic_DNA"/>
</dbReference>
<evidence type="ECO:0000313" key="2">
    <source>
        <dbReference type="EMBL" id="VUC29569.1"/>
    </source>
</evidence>
<accession>A0ABY6UFN2</accession>
<evidence type="ECO:0000256" key="1">
    <source>
        <dbReference type="SAM" id="MobiDB-lite"/>
    </source>
</evidence>
<evidence type="ECO:0008006" key="4">
    <source>
        <dbReference type="Google" id="ProtNLM"/>
    </source>
</evidence>
<dbReference type="PANTHER" id="PTHR10622">
    <property type="entry name" value="HET DOMAIN-CONTAINING PROTEIN"/>
    <property type="match status" value="1"/>
</dbReference>
<gene>
    <name evidence="2" type="ORF">CLO192961_LOCUS261200</name>
</gene>
<name>A0ABY6UFN2_BIOOC</name>
<feature type="compositionally biased region" description="Polar residues" evidence="1">
    <location>
        <begin position="412"/>
        <end position="434"/>
    </location>
</feature>
<keyword evidence="3" id="KW-1185">Reference proteome</keyword>
<sequence>MRLLRLPECILSEFEATATPKFAILSNGRDDIHLRGEKRDTNASNLHEYITNSWIIKAVDHLALLGIYHVWVAEICIGSADEERHEAVHGLQQRLEKAEVCFVYLYDLPAGASYDQDVWAKCTFWKQARALPDLLIPPKVEFFDQGWTPRGSRSSAELASLISAITNISTRVLLDNSTLADFGIGVRISWAAGRKANLVEDVIYYLAPVLGASIQTRYGEGLEQAFFRLQREALCDCRDGSIFGWLSSNEREVRGMFSRSPDEYSHFSGAHKKYQWEGPWPMSSKIRFCNRGLELQVQTYRLDPYIVVDIGCSEANLLQLKHRRVGILLRNWSGVYVRAKPAMQSVVFSTAPFQMIDVVQNLDGRTAAKIRSYFESKDNASSLINISQVEQHLTTTLAISTSPRDTLDAGMSGTSPNEDTRSENASLTSVQLSTGIKRGRSGRPMSSPGSRQEQAGPSSRSYRRSRSDSESSDSDSDASSESDYDDYDEYEDEVIELDPNHPLLAFRSNLVEFVHGEGKSWMHSATYTAPPQDRLPPKKRCRTVDDQSPSALIKYEESADNQFIARRFDGFYHLACPYYIAKPEKYYKSCLLGHSLQSIEDVIRHLILHHKEPPYCPICRREFDSPWVRDQHVRTRTCAVQNSGEVDGVNERQRRKLRKRDQVRLGEQARWTRVWKTVFPELPPPESPYLHGGVDVAVAMMRDYWATRGPKLAEEHLGSSTRLDSHDVQTLDAFYRLVLDDLLAKVWDDVDFRTGSGGAGSSEMDEGVSVLIG</sequence>
<feature type="region of interest" description="Disordered" evidence="1">
    <location>
        <begin position="400"/>
        <end position="487"/>
    </location>
</feature>
<reference evidence="2 3" key="1">
    <citation type="submission" date="2019-06" db="EMBL/GenBank/DDBJ databases">
        <authorList>
            <person name="Broberg M."/>
        </authorList>
    </citation>
    <scope>NUCLEOTIDE SEQUENCE [LARGE SCALE GENOMIC DNA]</scope>
</reference>
<organism evidence="2 3">
    <name type="scientific">Bionectria ochroleuca</name>
    <name type="common">Gliocladium roseum</name>
    <dbReference type="NCBI Taxonomy" id="29856"/>
    <lineage>
        <taxon>Eukaryota</taxon>
        <taxon>Fungi</taxon>
        <taxon>Dikarya</taxon>
        <taxon>Ascomycota</taxon>
        <taxon>Pezizomycotina</taxon>
        <taxon>Sordariomycetes</taxon>
        <taxon>Hypocreomycetidae</taxon>
        <taxon>Hypocreales</taxon>
        <taxon>Bionectriaceae</taxon>
        <taxon>Clonostachys</taxon>
    </lineage>
</organism>
<feature type="compositionally biased region" description="Acidic residues" evidence="1">
    <location>
        <begin position="470"/>
        <end position="487"/>
    </location>
</feature>
<protein>
    <recommendedName>
        <fullName evidence="4">Heterokaryon incompatibility domain-containing protein</fullName>
    </recommendedName>
</protein>
<dbReference type="PANTHER" id="PTHR10622:SF10">
    <property type="entry name" value="HET DOMAIN-CONTAINING PROTEIN"/>
    <property type="match status" value="1"/>
</dbReference>
<proteinExistence type="predicted"/>
<comment type="caution">
    <text evidence="2">The sequence shown here is derived from an EMBL/GenBank/DDBJ whole genome shotgun (WGS) entry which is preliminary data.</text>
</comment>
<dbReference type="Proteomes" id="UP000766486">
    <property type="component" value="Unassembled WGS sequence"/>
</dbReference>